<protein>
    <submittedName>
        <fullName evidence="2">Uncharacterized protein</fullName>
    </submittedName>
</protein>
<name>A0AAW1PEZ9_9CHLO</name>
<organism evidence="2 3">
    <name type="scientific">[Myrmecia] bisecta</name>
    <dbReference type="NCBI Taxonomy" id="41462"/>
    <lineage>
        <taxon>Eukaryota</taxon>
        <taxon>Viridiplantae</taxon>
        <taxon>Chlorophyta</taxon>
        <taxon>core chlorophytes</taxon>
        <taxon>Trebouxiophyceae</taxon>
        <taxon>Trebouxiales</taxon>
        <taxon>Trebouxiaceae</taxon>
        <taxon>Myrmecia</taxon>
    </lineage>
</organism>
<dbReference type="Proteomes" id="UP001489004">
    <property type="component" value="Unassembled WGS sequence"/>
</dbReference>
<dbReference type="AlphaFoldDB" id="A0AAW1PEZ9"/>
<sequence>MDGLVDYSDSSADDSDSPAEPRVKPALTFQPEPSQQGQTAIATAEQSSATQNKAEQSLAPRTLLPDAATLLSGGLNSSVQGPASGLTGVKRPQHQMTGAAARPMQAAQRTGKSPPGRAAVAPSGLLLPPQLRGRSNVVTEDLDRLFAQKRKLNASQPVDEQKQP</sequence>
<proteinExistence type="predicted"/>
<feature type="region of interest" description="Disordered" evidence="1">
    <location>
        <begin position="1"/>
        <end position="134"/>
    </location>
</feature>
<keyword evidence="3" id="KW-1185">Reference proteome</keyword>
<comment type="caution">
    <text evidence="2">The sequence shown here is derived from an EMBL/GenBank/DDBJ whole genome shotgun (WGS) entry which is preliminary data.</text>
</comment>
<accession>A0AAW1PEZ9</accession>
<feature type="compositionally biased region" description="Low complexity" evidence="1">
    <location>
        <begin position="1"/>
        <end position="10"/>
    </location>
</feature>
<evidence type="ECO:0000256" key="1">
    <source>
        <dbReference type="SAM" id="MobiDB-lite"/>
    </source>
</evidence>
<dbReference type="EMBL" id="JALJOR010000014">
    <property type="protein sequence ID" value="KAK9806369.1"/>
    <property type="molecule type" value="Genomic_DNA"/>
</dbReference>
<gene>
    <name evidence="2" type="ORF">WJX72_011795</name>
</gene>
<feature type="compositionally biased region" description="Polar residues" evidence="1">
    <location>
        <begin position="31"/>
        <end position="55"/>
    </location>
</feature>
<evidence type="ECO:0000313" key="3">
    <source>
        <dbReference type="Proteomes" id="UP001489004"/>
    </source>
</evidence>
<evidence type="ECO:0000313" key="2">
    <source>
        <dbReference type="EMBL" id="KAK9806369.1"/>
    </source>
</evidence>
<reference evidence="2 3" key="1">
    <citation type="journal article" date="2024" name="Nat. Commun.">
        <title>Phylogenomics reveals the evolutionary origins of lichenization in chlorophyte algae.</title>
        <authorList>
            <person name="Puginier C."/>
            <person name="Libourel C."/>
            <person name="Otte J."/>
            <person name="Skaloud P."/>
            <person name="Haon M."/>
            <person name="Grisel S."/>
            <person name="Petersen M."/>
            <person name="Berrin J.G."/>
            <person name="Delaux P.M."/>
            <person name="Dal Grande F."/>
            <person name="Keller J."/>
        </authorList>
    </citation>
    <scope>NUCLEOTIDE SEQUENCE [LARGE SCALE GENOMIC DNA]</scope>
    <source>
        <strain evidence="2 3">SAG 2043</strain>
    </source>
</reference>